<dbReference type="Proteomes" id="UP000499080">
    <property type="component" value="Unassembled WGS sequence"/>
</dbReference>
<comment type="caution">
    <text evidence="1">The sequence shown here is derived from an EMBL/GenBank/DDBJ whole genome shotgun (WGS) entry which is preliminary data.</text>
</comment>
<dbReference type="AlphaFoldDB" id="A0A4Y2KKV5"/>
<name>A0A4Y2KKV5_ARAVE</name>
<keyword evidence="2" id="KW-1185">Reference proteome</keyword>
<organism evidence="1 2">
    <name type="scientific">Araneus ventricosus</name>
    <name type="common">Orbweaver spider</name>
    <name type="synonym">Epeira ventricosa</name>
    <dbReference type="NCBI Taxonomy" id="182803"/>
    <lineage>
        <taxon>Eukaryota</taxon>
        <taxon>Metazoa</taxon>
        <taxon>Ecdysozoa</taxon>
        <taxon>Arthropoda</taxon>
        <taxon>Chelicerata</taxon>
        <taxon>Arachnida</taxon>
        <taxon>Araneae</taxon>
        <taxon>Araneomorphae</taxon>
        <taxon>Entelegynae</taxon>
        <taxon>Araneoidea</taxon>
        <taxon>Araneidae</taxon>
        <taxon>Araneus</taxon>
    </lineage>
</organism>
<sequence>DFRIYTYSFKFSPQHQRSVINTIIHHAFVPRINLLFAFDYKQASPCKLG</sequence>
<evidence type="ECO:0000313" key="2">
    <source>
        <dbReference type="Proteomes" id="UP000499080"/>
    </source>
</evidence>
<evidence type="ECO:0000313" key="1">
    <source>
        <dbReference type="EMBL" id="GBN02985.1"/>
    </source>
</evidence>
<dbReference type="OrthoDB" id="6625609at2759"/>
<dbReference type="EMBL" id="BGPR01115109">
    <property type="protein sequence ID" value="GBN02985.1"/>
    <property type="molecule type" value="Genomic_DNA"/>
</dbReference>
<protein>
    <submittedName>
        <fullName evidence="1">Uncharacterized protein</fullName>
    </submittedName>
</protein>
<feature type="non-terminal residue" evidence="1">
    <location>
        <position position="1"/>
    </location>
</feature>
<reference evidence="1 2" key="1">
    <citation type="journal article" date="2019" name="Sci. Rep.">
        <title>Orb-weaving spider Araneus ventricosus genome elucidates the spidroin gene catalogue.</title>
        <authorList>
            <person name="Kono N."/>
            <person name="Nakamura H."/>
            <person name="Ohtoshi R."/>
            <person name="Moran D.A.P."/>
            <person name="Shinohara A."/>
            <person name="Yoshida Y."/>
            <person name="Fujiwara M."/>
            <person name="Mori M."/>
            <person name="Tomita M."/>
            <person name="Arakawa K."/>
        </authorList>
    </citation>
    <scope>NUCLEOTIDE SEQUENCE [LARGE SCALE GENOMIC DNA]</scope>
</reference>
<gene>
    <name evidence="1" type="ORF">AVEN_117028_1</name>
</gene>
<accession>A0A4Y2KKV5</accession>
<proteinExistence type="predicted"/>